<evidence type="ECO:0000313" key="3">
    <source>
        <dbReference type="Proteomes" id="UP000479710"/>
    </source>
</evidence>
<comment type="caution">
    <text evidence="2">The sequence shown here is derived from an EMBL/GenBank/DDBJ whole genome shotgun (WGS) entry which is preliminary data.</text>
</comment>
<proteinExistence type="predicted"/>
<keyword evidence="3" id="KW-1185">Reference proteome</keyword>
<dbReference type="EMBL" id="SPHZ02000008">
    <property type="protein sequence ID" value="KAF0903615.1"/>
    <property type="molecule type" value="Genomic_DNA"/>
</dbReference>
<dbReference type="Proteomes" id="UP000479710">
    <property type="component" value="Unassembled WGS sequence"/>
</dbReference>
<evidence type="ECO:0000313" key="2">
    <source>
        <dbReference type="EMBL" id="KAF0903615.1"/>
    </source>
</evidence>
<reference evidence="2 3" key="1">
    <citation type="submission" date="2019-11" db="EMBL/GenBank/DDBJ databases">
        <title>Whole genome sequence of Oryza granulata.</title>
        <authorList>
            <person name="Li W."/>
        </authorList>
    </citation>
    <scope>NUCLEOTIDE SEQUENCE [LARGE SCALE GENOMIC DNA]</scope>
    <source>
        <strain evidence="3">cv. Menghai</strain>
        <tissue evidence="2">Leaf</tissue>
    </source>
</reference>
<gene>
    <name evidence="2" type="ORF">E2562_028175</name>
</gene>
<name>A0A6G1CSK5_9ORYZ</name>
<protein>
    <submittedName>
        <fullName evidence="2">Uncharacterized protein</fullName>
    </submittedName>
</protein>
<sequence>MEPQRRAGAHMRWSEENRGEGEDNQPVVPCRGVEAAVEEEVGVASSVASGGVGAAASSGSGGGGSGGGFGSSSQCRQWCRGGGVLAQCSVGGEDEEVEAVLLLGSPAAVRRSGSGEVVEPAMDMRDRDRAIFGLKVLERTANSYWLRWENYLCPNGKHRNFTAVVLLLIVTRVTLSNDYLLLGGL</sequence>
<accession>A0A6G1CSK5</accession>
<feature type="compositionally biased region" description="Basic and acidic residues" evidence="1">
    <location>
        <begin position="12"/>
        <end position="21"/>
    </location>
</feature>
<organism evidence="2 3">
    <name type="scientific">Oryza meyeriana var. granulata</name>
    <dbReference type="NCBI Taxonomy" id="110450"/>
    <lineage>
        <taxon>Eukaryota</taxon>
        <taxon>Viridiplantae</taxon>
        <taxon>Streptophyta</taxon>
        <taxon>Embryophyta</taxon>
        <taxon>Tracheophyta</taxon>
        <taxon>Spermatophyta</taxon>
        <taxon>Magnoliopsida</taxon>
        <taxon>Liliopsida</taxon>
        <taxon>Poales</taxon>
        <taxon>Poaceae</taxon>
        <taxon>BOP clade</taxon>
        <taxon>Oryzoideae</taxon>
        <taxon>Oryzeae</taxon>
        <taxon>Oryzinae</taxon>
        <taxon>Oryza</taxon>
        <taxon>Oryza meyeriana</taxon>
    </lineage>
</organism>
<evidence type="ECO:0000256" key="1">
    <source>
        <dbReference type="SAM" id="MobiDB-lite"/>
    </source>
</evidence>
<feature type="region of interest" description="Disordered" evidence="1">
    <location>
        <begin position="1"/>
        <end position="31"/>
    </location>
</feature>
<dbReference type="AlphaFoldDB" id="A0A6G1CSK5"/>